<accession>A0A096BU30</accession>
<keyword evidence="1" id="KW-0472">Membrane</keyword>
<evidence type="ECO:0000313" key="2">
    <source>
        <dbReference type="EMBL" id="KGF36659.1"/>
    </source>
</evidence>
<dbReference type="EMBL" id="JRNN01000025">
    <property type="protein sequence ID" value="KGF36659.1"/>
    <property type="molecule type" value="Genomic_DNA"/>
</dbReference>
<dbReference type="InterPro" id="IPR049458">
    <property type="entry name" value="EpsG-like"/>
</dbReference>
<keyword evidence="1" id="KW-1133">Transmembrane helix</keyword>
<gene>
    <name evidence="2" type="ORF">HMPREF2137_01290</name>
</gene>
<dbReference type="OrthoDB" id="1061912at2"/>
<feature type="transmembrane region" description="Helical" evidence="1">
    <location>
        <begin position="199"/>
        <end position="220"/>
    </location>
</feature>
<evidence type="ECO:0000256" key="1">
    <source>
        <dbReference type="SAM" id="Phobius"/>
    </source>
</evidence>
<dbReference type="Pfam" id="PF14897">
    <property type="entry name" value="EpsG"/>
    <property type="match status" value="1"/>
</dbReference>
<protein>
    <submittedName>
        <fullName evidence="2">Membrane protein</fullName>
    </submittedName>
</protein>
<proteinExistence type="predicted"/>
<feature type="transmembrane region" description="Helical" evidence="1">
    <location>
        <begin position="98"/>
        <end position="116"/>
    </location>
</feature>
<feature type="transmembrane region" description="Helical" evidence="1">
    <location>
        <begin position="166"/>
        <end position="187"/>
    </location>
</feature>
<feature type="transmembrane region" description="Helical" evidence="1">
    <location>
        <begin position="324"/>
        <end position="343"/>
    </location>
</feature>
<feature type="transmembrane region" description="Helical" evidence="1">
    <location>
        <begin position="270"/>
        <end position="290"/>
    </location>
</feature>
<reference evidence="2 3" key="1">
    <citation type="submission" date="2014-07" db="EMBL/GenBank/DDBJ databases">
        <authorList>
            <person name="McCorrison J."/>
            <person name="Sanka R."/>
            <person name="Torralba M."/>
            <person name="Gillis M."/>
            <person name="Haft D.H."/>
            <person name="Methe B."/>
            <person name="Sutton G."/>
            <person name="Nelson K.E."/>
        </authorList>
    </citation>
    <scope>NUCLEOTIDE SEQUENCE [LARGE SCALE GENOMIC DNA]</scope>
    <source>
        <strain evidence="2 3">DNF00853</strain>
    </source>
</reference>
<sequence length="379" mass="44531">MFPYLLVFIVAFILFFVLKDKRSDKYLIAYFLYVSLFVGLGDMIGGYDRYIYGETFDTIAEEMRGGRNLARMYYLVQGKEYGYFFWQVIVSFVTQNRYIFILITTVALYTLYFFSFKQYIQDYPLATIVFLGFFYYFTMTYLRQVFAVGIVWLSVRYIWERKPIKFFALVLLAYTFHSSALIFAPMYFLPIRKYSPTAIFAFVAVCLLVGLSPLPNALLASSGEAAGMAGRTESYTSEDQGFRIEYVLECVFLLWLVFTNYRKIVPTKQTLVFLNMTVVFCGILLLFMRFGQGGRFGWYFFLGIIYMLTHICHLPHQKPWLKPLVITVCFLLFLRITIAWEALNLPYKTFFTNGEPSGSGSIYERYEYDYNYTVDKLYK</sequence>
<name>A0A096BU30_9BACT</name>
<dbReference type="AlphaFoldDB" id="A0A096BU30"/>
<feature type="transmembrane region" description="Helical" evidence="1">
    <location>
        <begin position="29"/>
        <end position="51"/>
    </location>
</feature>
<evidence type="ECO:0000313" key="3">
    <source>
        <dbReference type="Proteomes" id="UP000029556"/>
    </source>
</evidence>
<organism evidence="2 3">
    <name type="scientific">Hoylesella buccalis DNF00853</name>
    <dbReference type="NCBI Taxonomy" id="1401074"/>
    <lineage>
        <taxon>Bacteria</taxon>
        <taxon>Pseudomonadati</taxon>
        <taxon>Bacteroidota</taxon>
        <taxon>Bacteroidia</taxon>
        <taxon>Bacteroidales</taxon>
        <taxon>Prevotellaceae</taxon>
        <taxon>Hoylesella</taxon>
    </lineage>
</organism>
<dbReference type="Proteomes" id="UP000029556">
    <property type="component" value="Unassembled WGS sequence"/>
</dbReference>
<feature type="transmembrane region" description="Helical" evidence="1">
    <location>
        <begin position="72"/>
        <end position="92"/>
    </location>
</feature>
<feature type="transmembrane region" description="Helical" evidence="1">
    <location>
        <begin position="128"/>
        <end position="154"/>
    </location>
</feature>
<comment type="caution">
    <text evidence="2">The sequence shown here is derived from an EMBL/GenBank/DDBJ whole genome shotgun (WGS) entry which is preliminary data.</text>
</comment>
<feature type="transmembrane region" description="Helical" evidence="1">
    <location>
        <begin position="296"/>
        <end position="312"/>
    </location>
</feature>
<dbReference type="RefSeq" id="WP_036871625.1">
    <property type="nucleotide sequence ID" value="NZ_JRNN01000025.1"/>
</dbReference>
<keyword evidence="1" id="KW-0812">Transmembrane</keyword>